<accession>A0A255GJF3</accession>
<evidence type="ECO:0000256" key="3">
    <source>
        <dbReference type="ARBA" id="ARBA00022777"/>
    </source>
</evidence>
<dbReference type="PANTHER" id="PTHR28629">
    <property type="entry name" value="TRIOKINASE/FMN CYCLASE"/>
    <property type="match status" value="1"/>
</dbReference>
<keyword evidence="6" id="KW-1185">Reference proteome</keyword>
<keyword evidence="4" id="KW-0067">ATP-binding</keyword>
<organism evidence="5 6">
    <name type="scientific">Enemella evansiae</name>
    <dbReference type="NCBI Taxonomy" id="2016499"/>
    <lineage>
        <taxon>Bacteria</taxon>
        <taxon>Bacillati</taxon>
        <taxon>Actinomycetota</taxon>
        <taxon>Actinomycetes</taxon>
        <taxon>Propionibacteriales</taxon>
        <taxon>Propionibacteriaceae</taxon>
        <taxon>Enemella</taxon>
    </lineage>
</organism>
<dbReference type="InterPro" id="IPR050861">
    <property type="entry name" value="Dihydroxyacetone_Kinase"/>
</dbReference>
<evidence type="ECO:0000256" key="1">
    <source>
        <dbReference type="ARBA" id="ARBA00022679"/>
    </source>
</evidence>
<dbReference type="InterPro" id="IPR036117">
    <property type="entry name" value="DhaL_dom_sf"/>
</dbReference>
<dbReference type="SUPFAM" id="SSF101473">
    <property type="entry name" value="DhaL-like"/>
    <property type="match status" value="1"/>
</dbReference>
<dbReference type="Gene3D" id="1.25.40.340">
    <property type="match status" value="1"/>
</dbReference>
<sequence>MTRHLVSGSEAVNDGLRGFCAVNADLVALHEDPRFVLRAEPATDKVALVSGGGSGHEPLHAGFVGVGMLDAAVPGEVFSSPSADQVRAAMLAADAGRGVLQIVKNYTGDVINFALAADECRDRGVEVASVLVDDDVPSAERGSTPGRRGTVATVLVEKICGAAAEEGRPLAELAELGQRVVDRSRSVGAAVAAGSNFTAEPAFELGADEIEFGVGIHGERGTDRIRTEPLEALVRRMLDTLADDLPLESPVLLAVNGLGATTPLELDAAAGYALAELDRRGIEVSRAIVDDLVTSLDMRGLSLTVLLLDDELQRWWDAPVQTAHWRGTRLAGVPAAQPKPATITADETTAAAAEEEGSEAATDWIDRFVERAGERADELGELDRQSGDGDFGPNLRTALGRYRAGGDAFVALSRAFAGVGGTSGPLLALWLRTLARGIGGDPGAYAEALRTAADRVRELGGAEVGDKTMVDAMVPAAEAAQRVADADGSLDEAIRAAAEAADRAAEQTSELVARRGRGSYVGEAGRGVVDPGARLIAIFLGCGVRP</sequence>
<dbReference type="SUPFAM" id="SSF82549">
    <property type="entry name" value="DAK1/DegV-like"/>
    <property type="match status" value="1"/>
</dbReference>
<reference evidence="5 6" key="1">
    <citation type="submission" date="2017-07" db="EMBL/GenBank/DDBJ databases">
        <title>Draft whole genome sequences of clinical Proprionibacteriaceae strains.</title>
        <authorList>
            <person name="Bernier A.-M."/>
            <person name="Bernard K."/>
            <person name="Domingo M.-C."/>
        </authorList>
    </citation>
    <scope>NUCLEOTIDE SEQUENCE [LARGE SCALE GENOMIC DNA]</scope>
    <source>
        <strain evidence="5 6">NML 030167</strain>
    </source>
</reference>
<evidence type="ECO:0000313" key="5">
    <source>
        <dbReference type="EMBL" id="OYO15955.1"/>
    </source>
</evidence>
<evidence type="ECO:0000313" key="6">
    <source>
        <dbReference type="Proteomes" id="UP000215896"/>
    </source>
</evidence>
<dbReference type="GO" id="GO:0005829">
    <property type="term" value="C:cytosol"/>
    <property type="evidence" value="ECO:0007669"/>
    <property type="project" value="TreeGrafter"/>
</dbReference>
<dbReference type="InterPro" id="IPR004007">
    <property type="entry name" value="DhaL_dom"/>
</dbReference>
<dbReference type="Gene3D" id="3.40.50.10440">
    <property type="entry name" value="Dihydroxyacetone kinase, domain 1"/>
    <property type="match status" value="1"/>
</dbReference>
<dbReference type="Gene3D" id="3.30.1180.20">
    <property type="entry name" value="Dihydroxyacetone kinase, domain 2"/>
    <property type="match status" value="1"/>
</dbReference>
<protein>
    <submittedName>
        <fullName evidence="5">Dihydroxyacetone kinase</fullName>
    </submittedName>
</protein>
<dbReference type="NCBIfam" id="NF011049">
    <property type="entry name" value="PRK14479.1"/>
    <property type="match status" value="1"/>
</dbReference>
<comment type="caution">
    <text evidence="5">The sequence shown here is derived from an EMBL/GenBank/DDBJ whole genome shotgun (WGS) entry which is preliminary data.</text>
</comment>
<dbReference type="GO" id="GO:0004371">
    <property type="term" value="F:glycerone kinase activity"/>
    <property type="evidence" value="ECO:0007669"/>
    <property type="project" value="InterPro"/>
</dbReference>
<dbReference type="FunFam" id="3.40.50.10440:FF:000001">
    <property type="entry name" value="Dihydroxyacetone kinase, DhaK subunit"/>
    <property type="match status" value="1"/>
</dbReference>
<dbReference type="EMBL" id="NMVO01000007">
    <property type="protein sequence ID" value="OYO15955.1"/>
    <property type="molecule type" value="Genomic_DNA"/>
</dbReference>
<dbReference type="RefSeq" id="WP_094405096.1">
    <property type="nucleotide sequence ID" value="NZ_NMVO01000007.1"/>
</dbReference>
<keyword evidence="2" id="KW-0547">Nucleotide-binding</keyword>
<gene>
    <name evidence="5" type="ORF">CGZ94_05970</name>
</gene>
<dbReference type="PROSITE" id="PS51480">
    <property type="entry name" value="DHAL"/>
    <property type="match status" value="1"/>
</dbReference>
<proteinExistence type="predicted"/>
<dbReference type="GO" id="GO:0005524">
    <property type="term" value="F:ATP binding"/>
    <property type="evidence" value="ECO:0007669"/>
    <property type="project" value="UniProtKB-KW"/>
</dbReference>
<dbReference type="SMART" id="SM01120">
    <property type="entry name" value="Dak2"/>
    <property type="match status" value="1"/>
</dbReference>
<name>A0A255GJF3_9ACTN</name>
<dbReference type="GO" id="GO:0019563">
    <property type="term" value="P:glycerol catabolic process"/>
    <property type="evidence" value="ECO:0007669"/>
    <property type="project" value="TreeGrafter"/>
</dbReference>
<accession>A0A4V3CES1</accession>
<dbReference type="OrthoDB" id="9806345at2"/>
<dbReference type="Pfam" id="PF02733">
    <property type="entry name" value="Dak1"/>
    <property type="match status" value="1"/>
</dbReference>
<dbReference type="Pfam" id="PF02734">
    <property type="entry name" value="Dak2"/>
    <property type="match status" value="1"/>
</dbReference>
<evidence type="ECO:0000256" key="4">
    <source>
        <dbReference type="ARBA" id="ARBA00022840"/>
    </source>
</evidence>
<evidence type="ECO:0000256" key="2">
    <source>
        <dbReference type="ARBA" id="ARBA00022741"/>
    </source>
</evidence>
<keyword evidence="1" id="KW-0808">Transferase</keyword>
<dbReference type="PANTHER" id="PTHR28629:SF4">
    <property type="entry name" value="TRIOKINASE_FMN CYCLASE"/>
    <property type="match status" value="1"/>
</dbReference>
<dbReference type="AlphaFoldDB" id="A0A255GJF3"/>
<keyword evidence="3 5" id="KW-0418">Kinase</keyword>
<dbReference type="InterPro" id="IPR004006">
    <property type="entry name" value="DhaK_dom"/>
</dbReference>
<dbReference type="PROSITE" id="PS51481">
    <property type="entry name" value="DHAK"/>
    <property type="match status" value="1"/>
</dbReference>
<dbReference type="Proteomes" id="UP000215896">
    <property type="component" value="Unassembled WGS sequence"/>
</dbReference>